<evidence type="ECO:0000313" key="16">
    <source>
        <dbReference type="Proteomes" id="UP000007382"/>
    </source>
</evidence>
<evidence type="ECO:0000259" key="13">
    <source>
        <dbReference type="SMART" id="SM00382"/>
    </source>
</evidence>
<feature type="compositionally biased region" description="Basic and acidic residues" evidence="12">
    <location>
        <begin position="98"/>
        <end position="107"/>
    </location>
</feature>
<evidence type="ECO:0000256" key="9">
    <source>
        <dbReference type="NCBIfam" id="TIGR00362"/>
    </source>
</evidence>
<evidence type="ECO:0000256" key="3">
    <source>
        <dbReference type="ARBA" id="ARBA00022705"/>
    </source>
</evidence>
<organism evidence="15 16">
    <name type="scientific">Leptospirillum ferrooxidans (strain C2-3)</name>
    <dbReference type="NCBI Taxonomy" id="1162668"/>
    <lineage>
        <taxon>Bacteria</taxon>
        <taxon>Pseudomonadati</taxon>
        <taxon>Nitrospirota</taxon>
        <taxon>Nitrospiria</taxon>
        <taxon>Nitrospirales</taxon>
        <taxon>Nitrospiraceae</taxon>
        <taxon>Leptospirillum</taxon>
    </lineage>
</organism>
<feature type="region of interest" description="Domain IV, binds dsDNA" evidence="8">
    <location>
        <begin position="343"/>
        <end position="464"/>
    </location>
</feature>
<evidence type="ECO:0000313" key="15">
    <source>
        <dbReference type="EMBL" id="BAM05732.1"/>
    </source>
</evidence>
<dbReference type="Proteomes" id="UP000007382">
    <property type="component" value="Chromosome"/>
</dbReference>
<dbReference type="HAMAP" id="MF_00377">
    <property type="entry name" value="DnaA_bact"/>
    <property type="match status" value="1"/>
</dbReference>
<dbReference type="FunFam" id="1.10.8.60:FF:000003">
    <property type="entry name" value="Chromosomal replication initiator protein DnaA"/>
    <property type="match status" value="1"/>
</dbReference>
<dbReference type="Pfam" id="PF00308">
    <property type="entry name" value="Bac_DnaA"/>
    <property type="match status" value="1"/>
</dbReference>
<evidence type="ECO:0000256" key="11">
    <source>
        <dbReference type="RuleBase" id="RU004227"/>
    </source>
</evidence>
<dbReference type="PANTHER" id="PTHR30050">
    <property type="entry name" value="CHROMOSOMAL REPLICATION INITIATOR PROTEIN DNAA"/>
    <property type="match status" value="1"/>
</dbReference>
<dbReference type="SMART" id="SM00382">
    <property type="entry name" value="AAA"/>
    <property type="match status" value="1"/>
</dbReference>
<dbReference type="OrthoDB" id="9807019at2"/>
<evidence type="ECO:0000259" key="14">
    <source>
        <dbReference type="SMART" id="SM00760"/>
    </source>
</evidence>
<dbReference type="AlphaFoldDB" id="I0IKD3"/>
<dbReference type="PROSITE" id="PS01008">
    <property type="entry name" value="DNAA"/>
    <property type="match status" value="1"/>
</dbReference>
<feature type="region of interest" description="Disordered" evidence="12">
    <location>
        <begin position="89"/>
        <end position="115"/>
    </location>
</feature>
<comment type="caution">
    <text evidence="8">Lacks conserved residue(s) required for the propagation of feature annotation.</text>
</comment>
<dbReference type="SUPFAM" id="SSF48295">
    <property type="entry name" value="TrpR-like"/>
    <property type="match status" value="1"/>
</dbReference>
<dbReference type="InterPro" id="IPR003593">
    <property type="entry name" value="AAA+_ATPase"/>
</dbReference>
<feature type="binding site" evidence="8">
    <location>
        <position position="173"/>
    </location>
    <ligand>
        <name>ATP</name>
        <dbReference type="ChEBI" id="CHEBI:30616"/>
    </ligand>
</feature>
<evidence type="ECO:0000256" key="1">
    <source>
        <dbReference type="ARBA" id="ARBA00006583"/>
    </source>
</evidence>
<keyword evidence="5 8" id="KW-0067">ATP-binding</keyword>
<evidence type="ECO:0000256" key="8">
    <source>
        <dbReference type="HAMAP-Rule" id="MF_00377"/>
    </source>
</evidence>
<comment type="subunit">
    <text evidence="8">Oligomerizes as a right-handed, spiral filament on DNA at oriC.</text>
</comment>
<proteinExistence type="inferred from homology"/>
<evidence type="ECO:0000256" key="10">
    <source>
        <dbReference type="RuleBase" id="RU000577"/>
    </source>
</evidence>
<dbReference type="Pfam" id="PF08299">
    <property type="entry name" value="Bac_DnaA_C"/>
    <property type="match status" value="1"/>
</dbReference>
<keyword evidence="6 8" id="KW-0446">Lipid-binding</keyword>
<dbReference type="KEGG" id="lfc:LFE_0001"/>
<dbReference type="InterPro" id="IPR018312">
    <property type="entry name" value="Chromosome_initiator_DnaA_CS"/>
</dbReference>
<reference evidence="16" key="2">
    <citation type="submission" date="2012-03" db="EMBL/GenBank/DDBJ databases">
        <title>The complete genome sequence of the pioneer microbe on fresh volcanic deposit, Leptospirillum ferrooxidans strain C2-3.</title>
        <authorList>
            <person name="Fujimura R."/>
            <person name="Sato Y."/>
            <person name="Nishizawa T."/>
            <person name="Nanba K."/>
            <person name="Oshima K."/>
            <person name="Hattori M."/>
            <person name="Kamijo T."/>
            <person name="Ohta H."/>
        </authorList>
    </citation>
    <scope>NUCLEOTIDE SEQUENCE [LARGE SCALE GENOMIC DNA]</scope>
    <source>
        <strain evidence="16">C2-3</strain>
    </source>
</reference>
<feature type="binding site" evidence="8">
    <location>
        <position position="170"/>
    </location>
    <ligand>
        <name>ATP</name>
        <dbReference type="ChEBI" id="CHEBI:30616"/>
    </ligand>
</feature>
<name>I0IKD3_LEPFC</name>
<feature type="binding site" evidence="8">
    <location>
        <position position="174"/>
    </location>
    <ligand>
        <name>ATP</name>
        <dbReference type="ChEBI" id="CHEBI:30616"/>
    </ligand>
</feature>
<dbReference type="PATRIC" id="fig|1162668.3.peg.1"/>
<keyword evidence="3 8" id="KW-0235">DNA replication</keyword>
<reference evidence="15 16" key="1">
    <citation type="journal article" date="2012" name="J. Bacteriol.">
        <title>Complete Genome Sequence of Leptospirillum ferrooxidans Strain C2-3, Isolated from a Fresh Volcanic Ash Deposit on the Island of Miyake, Japan.</title>
        <authorList>
            <person name="Fujimura R."/>
            <person name="Sato Y."/>
            <person name="Nishizawa T."/>
            <person name="Oshima K."/>
            <person name="Kim S.-W."/>
            <person name="Hattori M."/>
            <person name="Kamijo T."/>
            <person name="Ohta H."/>
        </authorList>
    </citation>
    <scope>NUCLEOTIDE SEQUENCE [LARGE SCALE GENOMIC DNA]</scope>
    <source>
        <strain evidence="15 16">C2-3</strain>
    </source>
</reference>
<dbReference type="FunFam" id="3.40.50.300:FF:000668">
    <property type="entry name" value="Chromosomal replication initiator protein DnaA"/>
    <property type="match status" value="1"/>
</dbReference>
<feature type="domain" description="Chromosomal replication initiator DnaA C-terminal" evidence="14">
    <location>
        <begin position="370"/>
        <end position="439"/>
    </location>
</feature>
<dbReference type="Gene3D" id="3.40.50.300">
    <property type="entry name" value="P-loop containing nucleotide triphosphate hydrolases"/>
    <property type="match status" value="1"/>
</dbReference>
<evidence type="ECO:0000256" key="4">
    <source>
        <dbReference type="ARBA" id="ARBA00022741"/>
    </source>
</evidence>
<dbReference type="InterPro" id="IPR020591">
    <property type="entry name" value="Chromosome_initiator_DnaA-like"/>
</dbReference>
<comment type="function">
    <text evidence="8 10">Plays an essential role in the initiation and regulation of chromosomal replication. ATP-DnaA binds to the origin of replication (oriC) to initiate formation of the DNA replication initiation complex once per cell cycle. Binds the DnaA box (a 9 base pair repeat at the origin) and separates the double-stranded (ds)DNA. Forms a right-handed helical filament on oriC DNA; dsDNA binds to the exterior of the filament while single-stranded (ss)DNA is stabiized in the filament's interior. The ATP-DnaA-oriC complex binds and stabilizes one strand of the AT-rich DNA unwinding element (DUE), permitting loading of DNA polymerase. After initiation quickly degrades to an ADP-DnaA complex that is not apt for DNA replication. Binds acidic phospholipids.</text>
</comment>
<feature type="region of interest" description="Domain I, interacts with DnaA modulators" evidence="8">
    <location>
        <begin position="1"/>
        <end position="98"/>
    </location>
</feature>
<keyword evidence="16" id="KW-1185">Reference proteome</keyword>
<gene>
    <name evidence="8 15" type="primary">dnaA</name>
    <name evidence="15" type="ordered locus">LFE_0001</name>
</gene>
<dbReference type="InterPro" id="IPR001957">
    <property type="entry name" value="Chromosome_initiator_DnaA"/>
</dbReference>
<comment type="similarity">
    <text evidence="1 8 11">Belongs to the DnaA family.</text>
</comment>
<dbReference type="Gene3D" id="1.10.1750.10">
    <property type="match status" value="1"/>
</dbReference>
<dbReference type="PRINTS" id="PR00051">
    <property type="entry name" value="DNAA"/>
</dbReference>
<dbReference type="GO" id="GO:0006275">
    <property type="term" value="P:regulation of DNA replication"/>
    <property type="evidence" value="ECO:0007669"/>
    <property type="project" value="UniProtKB-UniRule"/>
</dbReference>
<dbReference type="GO" id="GO:0005524">
    <property type="term" value="F:ATP binding"/>
    <property type="evidence" value="ECO:0007669"/>
    <property type="project" value="UniProtKB-UniRule"/>
</dbReference>
<dbReference type="PANTHER" id="PTHR30050:SF2">
    <property type="entry name" value="CHROMOSOMAL REPLICATION INITIATOR PROTEIN DNAA"/>
    <property type="match status" value="1"/>
</dbReference>
<dbReference type="CDD" id="cd00009">
    <property type="entry name" value="AAA"/>
    <property type="match status" value="1"/>
</dbReference>
<sequence length="464" mass="52716">MDSVLLQRVLNRFREFGPEARSRDLEGVLDLFEGASLSGSGESYILFVGSSFVQRMIEERYLSEIILVMREVLDNDRIELTVEVLPQAKTPQRKKKAKESPQQDKSKSLSGVLSMSPEQQSTWETHLSPRYTFSNYVVGMCNQFAHAAATAIANNPSNTYNPFYVFGGVGLGKTHLVSAIGNQMKSRFPSLKILYITTESFLNEMVTAIKFSKMNEFRERYRKIDVLIVDDIQFLSGKERTQEEFFYTFNALFENGKQIILSSDCMPSEIATLEDRLKSRFSWGLIADIQIPDFETKIAILRDKMAQEGLALPEEVVFFLANTVKTNIRELEGAMIRLGAWGNLMGRPITIEVARKLLSDILPTTKDLADVERILAEVAGYYGVTSKDIRSRKRTRSMVVARHMAAYLIRDIGHKSYPEIGRELGGRDHSTIIHSCKYIEDALESDPQTMSEIEQIKKRLENRS</sequence>
<dbReference type="GO" id="GO:0006270">
    <property type="term" value="P:DNA replication initiation"/>
    <property type="evidence" value="ECO:0007669"/>
    <property type="project" value="UniProtKB-UniRule"/>
</dbReference>
<dbReference type="EMBL" id="AP012342">
    <property type="protein sequence ID" value="BAM05732.1"/>
    <property type="molecule type" value="Genomic_DNA"/>
</dbReference>
<feature type="binding site" evidence="8">
    <location>
        <position position="172"/>
    </location>
    <ligand>
        <name>ATP</name>
        <dbReference type="ChEBI" id="CHEBI:30616"/>
    </ligand>
</feature>
<feature type="region of interest" description="Domain III, AAA+ region" evidence="8">
    <location>
        <begin position="126"/>
        <end position="342"/>
    </location>
</feature>
<keyword evidence="2 8" id="KW-0963">Cytoplasm</keyword>
<evidence type="ECO:0000256" key="6">
    <source>
        <dbReference type="ARBA" id="ARBA00023121"/>
    </source>
</evidence>
<evidence type="ECO:0000256" key="12">
    <source>
        <dbReference type="SAM" id="MobiDB-lite"/>
    </source>
</evidence>
<evidence type="ECO:0000256" key="2">
    <source>
        <dbReference type="ARBA" id="ARBA00022490"/>
    </source>
</evidence>
<dbReference type="HOGENOM" id="CLU_026910_0_1_0"/>
<keyword evidence="4 8" id="KW-0547">Nucleotide-binding</keyword>
<dbReference type="GO" id="GO:0008289">
    <property type="term" value="F:lipid binding"/>
    <property type="evidence" value="ECO:0007669"/>
    <property type="project" value="UniProtKB-KW"/>
</dbReference>
<dbReference type="NCBIfam" id="TIGR00362">
    <property type="entry name" value="DnaA"/>
    <property type="match status" value="1"/>
</dbReference>
<comment type="domain">
    <text evidence="8">Domain I is involved in oligomerization and binding regulators, domain II is flexibile and of varying length in different bacteria, domain III forms the AAA+ region, while domain IV binds dsDNA.</text>
</comment>
<dbReference type="SMART" id="SM00760">
    <property type="entry name" value="Bac_DnaA_C"/>
    <property type="match status" value="1"/>
</dbReference>
<dbReference type="GO" id="GO:0003688">
    <property type="term" value="F:DNA replication origin binding"/>
    <property type="evidence" value="ECO:0007669"/>
    <property type="project" value="UniProtKB-UniRule"/>
</dbReference>
<comment type="subcellular location">
    <subcellularLocation>
        <location evidence="8">Cytoplasm</location>
    </subcellularLocation>
</comment>
<dbReference type="CDD" id="cd06571">
    <property type="entry name" value="Bac_DnaA_C"/>
    <property type="match status" value="1"/>
</dbReference>
<dbReference type="InterPro" id="IPR038454">
    <property type="entry name" value="DnaA_N_sf"/>
</dbReference>
<dbReference type="eggNOG" id="COG0593">
    <property type="taxonomic scope" value="Bacteria"/>
</dbReference>
<dbReference type="InterPro" id="IPR013317">
    <property type="entry name" value="DnaA_dom"/>
</dbReference>
<dbReference type="GO" id="GO:0005886">
    <property type="term" value="C:plasma membrane"/>
    <property type="evidence" value="ECO:0007669"/>
    <property type="project" value="TreeGrafter"/>
</dbReference>
<feature type="domain" description="AAA+ ATPase" evidence="13">
    <location>
        <begin position="159"/>
        <end position="287"/>
    </location>
</feature>
<dbReference type="Gene3D" id="1.10.8.60">
    <property type="match status" value="1"/>
</dbReference>
<dbReference type="SUPFAM" id="SSF52540">
    <property type="entry name" value="P-loop containing nucleoside triphosphate hydrolases"/>
    <property type="match status" value="1"/>
</dbReference>
<dbReference type="InterPro" id="IPR013159">
    <property type="entry name" value="DnaA_C"/>
</dbReference>
<evidence type="ECO:0000256" key="5">
    <source>
        <dbReference type="ARBA" id="ARBA00022840"/>
    </source>
</evidence>
<dbReference type="InterPro" id="IPR027417">
    <property type="entry name" value="P-loop_NTPase"/>
</dbReference>
<dbReference type="InterPro" id="IPR010921">
    <property type="entry name" value="Trp_repressor/repl_initiator"/>
</dbReference>
<accession>I0IKD3</accession>
<dbReference type="Gene3D" id="3.30.300.180">
    <property type="match status" value="1"/>
</dbReference>
<evidence type="ECO:0000256" key="7">
    <source>
        <dbReference type="ARBA" id="ARBA00023125"/>
    </source>
</evidence>
<dbReference type="GO" id="GO:0005737">
    <property type="term" value="C:cytoplasm"/>
    <property type="evidence" value="ECO:0007669"/>
    <property type="project" value="UniProtKB-SubCell"/>
</dbReference>
<keyword evidence="7 8" id="KW-0238">DNA-binding</keyword>
<protein>
    <recommendedName>
        <fullName evidence="8 9">Chromosomal replication initiator protein DnaA</fullName>
    </recommendedName>
</protein>
<dbReference type="STRING" id="1162668.LFE_0001"/>